<evidence type="ECO:0000313" key="1">
    <source>
        <dbReference type="EMBL" id="KAH7692489.1"/>
    </source>
</evidence>
<accession>A0ACB7WUL4</accession>
<protein>
    <submittedName>
        <fullName evidence="1">MADS box transcription factor domain-containing protein</fullName>
    </submittedName>
</protein>
<organism evidence="1 2">
    <name type="scientific">Dioscorea alata</name>
    <name type="common">Purple yam</name>
    <dbReference type="NCBI Taxonomy" id="55571"/>
    <lineage>
        <taxon>Eukaryota</taxon>
        <taxon>Viridiplantae</taxon>
        <taxon>Streptophyta</taxon>
        <taxon>Embryophyta</taxon>
        <taxon>Tracheophyta</taxon>
        <taxon>Spermatophyta</taxon>
        <taxon>Magnoliopsida</taxon>
        <taxon>Liliopsida</taxon>
        <taxon>Dioscoreales</taxon>
        <taxon>Dioscoreaceae</taxon>
        <taxon>Dioscorea</taxon>
    </lineage>
</organism>
<dbReference type="Proteomes" id="UP000827976">
    <property type="component" value="Chromosome 1"/>
</dbReference>
<keyword evidence="2" id="KW-1185">Reference proteome</keyword>
<gene>
    <name evidence="1" type="ORF">IHE45_01G070200</name>
</gene>
<sequence length="219" mass="24337">MGRVKVKLAWIEKAAARNAAYKKRKNGLLKMVKELSTLCDVKACAIIYPCGGTVPEVWSSTPNPMDILVPFMQEPELERRKKMVNQVSFLQQQNMKLKEQALKQEKENKEIENIVLLGQCLERKDLSGFDLETISSLSWLVDNKLKLVKEKVAKKKAEMAANGEGSSTASTVGMHGWCLGFNEEGVIIGEQSGQPSCANVNPDDGDDDCIAWFNGIFLD</sequence>
<reference evidence="2" key="1">
    <citation type="journal article" date="2022" name="Nat. Commun.">
        <title>Chromosome evolution and the genetic basis of agronomically important traits in greater yam.</title>
        <authorList>
            <person name="Bredeson J.V."/>
            <person name="Lyons J.B."/>
            <person name="Oniyinde I.O."/>
            <person name="Okereke N.R."/>
            <person name="Kolade O."/>
            <person name="Nnabue I."/>
            <person name="Nwadili C.O."/>
            <person name="Hribova E."/>
            <person name="Parker M."/>
            <person name="Nwogha J."/>
            <person name="Shu S."/>
            <person name="Carlson J."/>
            <person name="Kariba R."/>
            <person name="Muthemba S."/>
            <person name="Knop K."/>
            <person name="Barton G.J."/>
            <person name="Sherwood A.V."/>
            <person name="Lopez-Montes A."/>
            <person name="Asiedu R."/>
            <person name="Jamnadass R."/>
            <person name="Muchugi A."/>
            <person name="Goodstein D."/>
            <person name="Egesi C.N."/>
            <person name="Featherston J."/>
            <person name="Asfaw A."/>
            <person name="Simpson G.G."/>
            <person name="Dolezel J."/>
            <person name="Hendre P.S."/>
            <person name="Van Deynze A."/>
            <person name="Kumar P.L."/>
            <person name="Obidiegwu J.E."/>
            <person name="Bhattacharjee R."/>
            <person name="Rokhsar D.S."/>
        </authorList>
    </citation>
    <scope>NUCLEOTIDE SEQUENCE [LARGE SCALE GENOMIC DNA]</scope>
    <source>
        <strain evidence="2">cv. TDa95/00328</strain>
    </source>
</reference>
<proteinExistence type="predicted"/>
<name>A0ACB7WUL4_DIOAL</name>
<evidence type="ECO:0000313" key="2">
    <source>
        <dbReference type="Proteomes" id="UP000827976"/>
    </source>
</evidence>
<comment type="caution">
    <text evidence="1">The sequence shown here is derived from an EMBL/GenBank/DDBJ whole genome shotgun (WGS) entry which is preliminary data.</text>
</comment>
<dbReference type="EMBL" id="CM037011">
    <property type="protein sequence ID" value="KAH7692489.1"/>
    <property type="molecule type" value="Genomic_DNA"/>
</dbReference>